<evidence type="ECO:0000313" key="9">
    <source>
        <dbReference type="EMBL" id="RAV98442.1"/>
    </source>
</evidence>
<keyword evidence="3" id="KW-1003">Cell membrane</keyword>
<proteinExistence type="inferred from homology"/>
<evidence type="ECO:0000256" key="1">
    <source>
        <dbReference type="ARBA" id="ARBA00004651"/>
    </source>
</evidence>
<evidence type="ECO:0000313" key="10">
    <source>
        <dbReference type="Proteomes" id="UP000251889"/>
    </source>
</evidence>
<keyword evidence="4 7" id="KW-0812">Transmembrane</keyword>
<sequence length="162" mass="18538">MDFDLDVQKISDLYMQVFEWLNLVSRQVNMILAIILLVICVNMVSIVLILVMERTQMIGMLKALGASNGAVRSVFIFQGMNLILKGLFWGNVLGLSLCFIQDQFKIVKLNPHDYYMEFVPISWNWEVVGLLNLLTFAVVTLVLLLPTMVISRINPIRAIRFD</sequence>
<evidence type="ECO:0000256" key="4">
    <source>
        <dbReference type="ARBA" id="ARBA00022692"/>
    </source>
</evidence>
<dbReference type="AlphaFoldDB" id="A0A364XW94"/>
<keyword evidence="5 7" id="KW-1133">Transmembrane helix</keyword>
<accession>A0A364XW94</accession>
<reference evidence="9 10" key="1">
    <citation type="submission" date="2018-06" db="EMBL/GenBank/DDBJ databases">
        <title>Chryseolinea flavus sp. nov., a member of the phylum Bacteroidetes isolated from soil.</title>
        <authorList>
            <person name="Li Y."/>
            <person name="Wang J."/>
        </authorList>
    </citation>
    <scope>NUCLEOTIDE SEQUENCE [LARGE SCALE GENOMIC DNA]</scope>
    <source>
        <strain evidence="9 10">SDU1-6</strain>
    </source>
</reference>
<feature type="transmembrane region" description="Helical" evidence="7">
    <location>
        <begin position="30"/>
        <end position="52"/>
    </location>
</feature>
<feature type="domain" description="ABC3 transporter permease C-terminal" evidence="8">
    <location>
        <begin position="30"/>
        <end position="155"/>
    </location>
</feature>
<dbReference type="InterPro" id="IPR051447">
    <property type="entry name" value="Lipoprotein-release_system"/>
</dbReference>
<comment type="subcellular location">
    <subcellularLocation>
        <location evidence="1">Cell membrane</location>
        <topology evidence="1">Multi-pass membrane protein</topology>
    </subcellularLocation>
</comment>
<dbReference type="GO" id="GO:0044874">
    <property type="term" value="P:lipoprotein localization to outer membrane"/>
    <property type="evidence" value="ECO:0007669"/>
    <property type="project" value="TreeGrafter"/>
</dbReference>
<dbReference type="PANTHER" id="PTHR30489:SF0">
    <property type="entry name" value="LIPOPROTEIN-RELEASING SYSTEM TRANSMEMBRANE PROTEIN LOLE"/>
    <property type="match status" value="1"/>
</dbReference>
<keyword evidence="6 7" id="KW-0472">Membrane</keyword>
<evidence type="ECO:0000256" key="7">
    <source>
        <dbReference type="SAM" id="Phobius"/>
    </source>
</evidence>
<comment type="caution">
    <text evidence="9">The sequence shown here is derived from an EMBL/GenBank/DDBJ whole genome shotgun (WGS) entry which is preliminary data.</text>
</comment>
<evidence type="ECO:0000256" key="2">
    <source>
        <dbReference type="ARBA" id="ARBA00005236"/>
    </source>
</evidence>
<organism evidence="9 10">
    <name type="scientific">Pseudochryseolinea flava</name>
    <dbReference type="NCBI Taxonomy" id="2059302"/>
    <lineage>
        <taxon>Bacteria</taxon>
        <taxon>Pseudomonadati</taxon>
        <taxon>Bacteroidota</taxon>
        <taxon>Cytophagia</taxon>
        <taxon>Cytophagales</taxon>
        <taxon>Fulvivirgaceae</taxon>
        <taxon>Pseudochryseolinea</taxon>
    </lineage>
</organism>
<feature type="transmembrane region" description="Helical" evidence="7">
    <location>
        <begin position="127"/>
        <end position="150"/>
    </location>
</feature>
<evidence type="ECO:0000256" key="3">
    <source>
        <dbReference type="ARBA" id="ARBA00022475"/>
    </source>
</evidence>
<dbReference type="PANTHER" id="PTHR30489">
    <property type="entry name" value="LIPOPROTEIN-RELEASING SYSTEM TRANSMEMBRANE PROTEIN LOLE"/>
    <property type="match status" value="1"/>
</dbReference>
<dbReference type="GO" id="GO:0098797">
    <property type="term" value="C:plasma membrane protein complex"/>
    <property type="evidence" value="ECO:0007669"/>
    <property type="project" value="TreeGrafter"/>
</dbReference>
<dbReference type="Pfam" id="PF02687">
    <property type="entry name" value="FtsX"/>
    <property type="match status" value="1"/>
</dbReference>
<evidence type="ECO:0000256" key="5">
    <source>
        <dbReference type="ARBA" id="ARBA00022989"/>
    </source>
</evidence>
<gene>
    <name evidence="9" type="ORF">DQQ10_23840</name>
</gene>
<evidence type="ECO:0000256" key="6">
    <source>
        <dbReference type="ARBA" id="ARBA00023136"/>
    </source>
</evidence>
<comment type="similarity">
    <text evidence="2">Belongs to the ABC-4 integral membrane protein family. LolC/E subfamily.</text>
</comment>
<keyword evidence="10" id="KW-1185">Reference proteome</keyword>
<dbReference type="Proteomes" id="UP000251889">
    <property type="component" value="Unassembled WGS sequence"/>
</dbReference>
<protein>
    <recommendedName>
        <fullName evidence="8">ABC3 transporter permease C-terminal domain-containing protein</fullName>
    </recommendedName>
</protein>
<evidence type="ECO:0000259" key="8">
    <source>
        <dbReference type="Pfam" id="PF02687"/>
    </source>
</evidence>
<name>A0A364XW94_9BACT</name>
<dbReference type="EMBL" id="QMFY01000018">
    <property type="protein sequence ID" value="RAV98442.1"/>
    <property type="molecule type" value="Genomic_DNA"/>
</dbReference>
<dbReference type="InterPro" id="IPR003838">
    <property type="entry name" value="ABC3_permease_C"/>
</dbReference>